<evidence type="ECO:0000313" key="1">
    <source>
        <dbReference type="EMBL" id="OUP31906.1"/>
    </source>
</evidence>
<reference evidence="2" key="1">
    <citation type="submission" date="2017-04" db="EMBL/GenBank/DDBJ databases">
        <title>Function of individual gut microbiota members based on whole genome sequencing of pure cultures obtained from chicken caecum.</title>
        <authorList>
            <person name="Medvecky M."/>
            <person name="Cejkova D."/>
            <person name="Polansky O."/>
            <person name="Karasova D."/>
            <person name="Kubasova T."/>
            <person name="Cizek A."/>
            <person name="Rychlik I."/>
        </authorList>
    </citation>
    <scope>NUCLEOTIDE SEQUENCE [LARGE SCALE GENOMIC DNA]</scope>
    <source>
        <strain evidence="2">An189</strain>
    </source>
</reference>
<proteinExistence type="predicted"/>
<accession>A0A1Y4JJA2</accession>
<comment type="caution">
    <text evidence="1">The sequence shown here is derived from an EMBL/GenBank/DDBJ whole genome shotgun (WGS) entry which is preliminary data.</text>
</comment>
<organism evidence="1 2">
    <name type="scientific">Bacteroides clarus</name>
    <dbReference type="NCBI Taxonomy" id="626929"/>
    <lineage>
        <taxon>Bacteria</taxon>
        <taxon>Pseudomonadati</taxon>
        <taxon>Bacteroidota</taxon>
        <taxon>Bacteroidia</taxon>
        <taxon>Bacteroidales</taxon>
        <taxon>Bacteroidaceae</taxon>
        <taxon>Bacteroides</taxon>
    </lineage>
</organism>
<sequence>MGEYKTPDIYIKEKNAFGDSIGDTMKNRIGSHQSPGRIHRDYILAADAGKPITMDIIIFN</sequence>
<evidence type="ECO:0000313" key="2">
    <source>
        <dbReference type="Proteomes" id="UP000196587"/>
    </source>
</evidence>
<gene>
    <name evidence="1" type="ORF">B5F24_16035</name>
</gene>
<dbReference type="Proteomes" id="UP000196587">
    <property type="component" value="Unassembled WGS sequence"/>
</dbReference>
<protein>
    <submittedName>
        <fullName evidence="1">Uncharacterized protein</fullName>
    </submittedName>
</protein>
<dbReference type="RefSeq" id="WP_087413554.1">
    <property type="nucleotide sequence ID" value="NZ_CALIXP010000035.1"/>
</dbReference>
<name>A0A1Y4JJA2_9BACE</name>
<dbReference type="AlphaFoldDB" id="A0A1Y4JJA2"/>
<dbReference type="EMBL" id="NFKE01000017">
    <property type="protein sequence ID" value="OUP31906.1"/>
    <property type="molecule type" value="Genomic_DNA"/>
</dbReference>